<dbReference type="RefSeq" id="WP_283343630.1">
    <property type="nucleotide sequence ID" value="NZ_JASHIF010000002.1"/>
</dbReference>
<dbReference type="Proteomes" id="UP001236507">
    <property type="component" value="Unassembled WGS sequence"/>
</dbReference>
<sequence>MSIENFYEPEQDENESSSAYDQYNFTELAEKLRNSSSYINVLKQQIAEEPQGSEEQTKAKFKRLKEMYYKAKTEGELKK</sequence>
<proteinExistence type="predicted"/>
<dbReference type="EMBL" id="JASHIF010000002">
    <property type="protein sequence ID" value="MDI9858411.1"/>
    <property type="molecule type" value="Genomic_DNA"/>
</dbReference>
<gene>
    <name evidence="1" type="ORF">QM524_04210</name>
</gene>
<keyword evidence="2" id="KW-1185">Reference proteome</keyword>
<evidence type="ECO:0000313" key="2">
    <source>
        <dbReference type="Proteomes" id="UP001236507"/>
    </source>
</evidence>
<protein>
    <submittedName>
        <fullName evidence="1">Uncharacterized protein</fullName>
    </submittedName>
</protein>
<name>A0ABT6Y4E8_9BACT</name>
<organism evidence="1 2">
    <name type="scientific">Flectobacillus roseus</name>
    <dbReference type="NCBI Taxonomy" id="502259"/>
    <lineage>
        <taxon>Bacteria</taxon>
        <taxon>Pseudomonadati</taxon>
        <taxon>Bacteroidota</taxon>
        <taxon>Cytophagia</taxon>
        <taxon>Cytophagales</taxon>
        <taxon>Flectobacillaceae</taxon>
        <taxon>Flectobacillus</taxon>
    </lineage>
</organism>
<reference evidence="1 2" key="1">
    <citation type="submission" date="2023-05" db="EMBL/GenBank/DDBJ databases">
        <title>Novel species of genus Flectobacillus isolated from stream in China.</title>
        <authorList>
            <person name="Lu H."/>
        </authorList>
    </citation>
    <scope>NUCLEOTIDE SEQUENCE [LARGE SCALE GENOMIC DNA]</scope>
    <source>
        <strain evidence="1 2">KCTC 42575</strain>
    </source>
</reference>
<evidence type="ECO:0000313" key="1">
    <source>
        <dbReference type="EMBL" id="MDI9858411.1"/>
    </source>
</evidence>
<accession>A0ABT6Y4E8</accession>
<comment type="caution">
    <text evidence="1">The sequence shown here is derived from an EMBL/GenBank/DDBJ whole genome shotgun (WGS) entry which is preliminary data.</text>
</comment>